<proteinExistence type="inferred from homology"/>
<dbReference type="PROSITE" id="PS00521">
    <property type="entry name" value="P5CR"/>
    <property type="match status" value="1"/>
</dbReference>
<evidence type="ECO:0000313" key="10">
    <source>
        <dbReference type="EMBL" id="MDM8157593.1"/>
    </source>
</evidence>
<evidence type="ECO:0000259" key="9">
    <source>
        <dbReference type="Pfam" id="PF14748"/>
    </source>
</evidence>
<evidence type="ECO:0000313" key="11">
    <source>
        <dbReference type="Proteomes" id="UP001529340"/>
    </source>
</evidence>
<dbReference type="PANTHER" id="PTHR11645">
    <property type="entry name" value="PYRROLINE-5-CARBOXYLATE REDUCTASE"/>
    <property type="match status" value="1"/>
</dbReference>
<evidence type="ECO:0000256" key="1">
    <source>
        <dbReference type="ARBA" id="ARBA00005525"/>
    </source>
</evidence>
<comment type="caution">
    <text evidence="10">The sequence shown here is derived from an EMBL/GenBank/DDBJ whole genome shotgun (WGS) entry which is preliminary data.</text>
</comment>
<dbReference type="InterPro" id="IPR028939">
    <property type="entry name" value="P5C_Rdtase_cat_N"/>
</dbReference>
<reference evidence="10 11" key="1">
    <citation type="submission" date="2023-06" db="EMBL/GenBank/DDBJ databases">
        <title>Identification and characterization of horizontal gene transfer across gut microbiota members of farm animals based on homology search.</title>
        <authorList>
            <person name="Schwarzerova J."/>
            <person name="Nykrynova M."/>
            <person name="Jureckova K."/>
            <person name="Cejkova D."/>
            <person name="Rychlik I."/>
        </authorList>
    </citation>
    <scope>NUCLEOTIDE SEQUENCE [LARGE SCALE GENOMIC DNA]</scope>
    <source>
        <strain evidence="10 11">ET39</strain>
    </source>
</reference>
<keyword evidence="5" id="KW-0963">Cytoplasm</keyword>
<dbReference type="InterPro" id="IPR053790">
    <property type="entry name" value="P5CR-like_CS"/>
</dbReference>
<keyword evidence="5 7" id="KW-0028">Amino-acid biosynthesis</keyword>
<evidence type="ECO:0000256" key="3">
    <source>
        <dbReference type="ARBA" id="ARBA00022857"/>
    </source>
</evidence>
<comment type="catalytic activity">
    <reaction evidence="5">
        <text>L-proline + NAD(+) = (S)-1-pyrroline-5-carboxylate + NADH + 2 H(+)</text>
        <dbReference type="Rhea" id="RHEA:14105"/>
        <dbReference type="ChEBI" id="CHEBI:15378"/>
        <dbReference type="ChEBI" id="CHEBI:17388"/>
        <dbReference type="ChEBI" id="CHEBI:57540"/>
        <dbReference type="ChEBI" id="CHEBI:57945"/>
        <dbReference type="ChEBI" id="CHEBI:60039"/>
        <dbReference type="EC" id="1.5.1.2"/>
    </reaction>
</comment>
<keyword evidence="4 5" id="KW-0560">Oxidoreductase</keyword>
<comment type="catalytic activity">
    <reaction evidence="5 7">
        <text>L-proline + NADP(+) = (S)-1-pyrroline-5-carboxylate + NADPH + 2 H(+)</text>
        <dbReference type="Rhea" id="RHEA:14109"/>
        <dbReference type="ChEBI" id="CHEBI:15378"/>
        <dbReference type="ChEBI" id="CHEBI:17388"/>
        <dbReference type="ChEBI" id="CHEBI:57783"/>
        <dbReference type="ChEBI" id="CHEBI:58349"/>
        <dbReference type="ChEBI" id="CHEBI:60039"/>
        <dbReference type="EC" id="1.5.1.2"/>
    </reaction>
</comment>
<sequence>MQEHTVIGLIGFGNMGQAMAQGLLKSGSVGKGQICACARDQEKLDRNCAAVGVRPMRNASQVIAASDVVILAVKPYQLEDVLAPIREQLKEKLILSVAAGMPFASLESMLAPGCAHLSMIPNTPISTGNGVIVCEQTHSLSEEQLQLINDLFSPCAQLVFVHTDQLSVAGTLSGCGPAFVFLMIEALADAGVKYGLERAKAYALASAMVKGSGALQMESAQHPGALKDAVCSPKGTTIRGICALEESGFRAALIRAIDAIEGR</sequence>
<dbReference type="InterPro" id="IPR036291">
    <property type="entry name" value="NAD(P)-bd_dom_sf"/>
</dbReference>
<keyword evidence="3 5" id="KW-0521">NADP</keyword>
<organism evidence="10 11">
    <name type="scientific">Amedibacillus dolichus</name>
    <dbReference type="NCBI Taxonomy" id="31971"/>
    <lineage>
        <taxon>Bacteria</taxon>
        <taxon>Bacillati</taxon>
        <taxon>Bacillota</taxon>
        <taxon>Erysipelotrichia</taxon>
        <taxon>Erysipelotrichales</taxon>
        <taxon>Erysipelotrichaceae</taxon>
        <taxon>Amedibacillus</taxon>
    </lineage>
</organism>
<feature type="domain" description="Pyrroline-5-carboxylate reductase catalytic N-terminal" evidence="8">
    <location>
        <begin position="7"/>
        <end position="100"/>
    </location>
</feature>
<dbReference type="Proteomes" id="UP001529340">
    <property type="component" value="Unassembled WGS sequence"/>
</dbReference>
<dbReference type="GO" id="GO:0004735">
    <property type="term" value="F:pyrroline-5-carboxylate reductase activity"/>
    <property type="evidence" value="ECO:0007669"/>
    <property type="project" value="UniProtKB-EC"/>
</dbReference>
<protein>
    <recommendedName>
        <fullName evidence="5 6">Pyrroline-5-carboxylate reductase</fullName>
        <shortName evidence="5">P5C reductase</shortName>
        <shortName evidence="5">P5CR</shortName>
        <ecNumber evidence="5 6">1.5.1.2</ecNumber>
    </recommendedName>
    <alternativeName>
        <fullName evidence="5">PCA reductase</fullName>
    </alternativeName>
</protein>
<feature type="domain" description="Pyrroline-5-carboxylate reductase dimerisation" evidence="9">
    <location>
        <begin position="164"/>
        <end position="260"/>
    </location>
</feature>
<dbReference type="HAMAP" id="MF_01925">
    <property type="entry name" value="P5C_reductase"/>
    <property type="match status" value="1"/>
</dbReference>
<dbReference type="Gene3D" id="1.10.3730.10">
    <property type="entry name" value="ProC C-terminal domain-like"/>
    <property type="match status" value="1"/>
</dbReference>
<dbReference type="PANTHER" id="PTHR11645:SF0">
    <property type="entry name" value="PYRROLINE-5-CARBOXYLATE REDUCTASE 3"/>
    <property type="match status" value="1"/>
</dbReference>
<dbReference type="Gene3D" id="3.40.50.720">
    <property type="entry name" value="NAD(P)-binding Rossmann-like Domain"/>
    <property type="match status" value="1"/>
</dbReference>
<comment type="pathway">
    <text evidence="5 7">Amino-acid biosynthesis; L-proline biosynthesis; L-proline from L-glutamate 5-semialdehyde: step 1/1.</text>
</comment>
<dbReference type="NCBIfam" id="TIGR00112">
    <property type="entry name" value="proC"/>
    <property type="match status" value="1"/>
</dbReference>
<reference evidence="10 11" key="3">
    <citation type="submission" date="2023-06" db="EMBL/GenBank/DDBJ databases">
        <authorList>
            <person name="Zeman M."/>
            <person name="Kubasova T."/>
            <person name="Jahodarova E."/>
            <person name="Nykrynova M."/>
            <person name="Rychlik I."/>
        </authorList>
    </citation>
    <scope>NUCLEOTIDE SEQUENCE [LARGE SCALE GENOMIC DNA]</scope>
    <source>
        <strain evidence="10 11">ET39</strain>
    </source>
</reference>
<dbReference type="SUPFAM" id="SSF51735">
    <property type="entry name" value="NAD(P)-binding Rossmann-fold domains"/>
    <property type="match status" value="1"/>
</dbReference>
<dbReference type="EC" id="1.5.1.2" evidence="5 6"/>
<comment type="similarity">
    <text evidence="1 5 7">Belongs to the pyrroline-5-carboxylate reductase family.</text>
</comment>
<dbReference type="Pfam" id="PF03807">
    <property type="entry name" value="F420_oxidored"/>
    <property type="match status" value="1"/>
</dbReference>
<evidence type="ECO:0000256" key="7">
    <source>
        <dbReference type="RuleBase" id="RU003903"/>
    </source>
</evidence>
<evidence type="ECO:0000256" key="5">
    <source>
        <dbReference type="HAMAP-Rule" id="MF_01925"/>
    </source>
</evidence>
<evidence type="ECO:0000259" key="8">
    <source>
        <dbReference type="Pfam" id="PF03807"/>
    </source>
</evidence>
<dbReference type="Pfam" id="PF14748">
    <property type="entry name" value="P5CR_dimer"/>
    <property type="match status" value="1"/>
</dbReference>
<dbReference type="SUPFAM" id="SSF48179">
    <property type="entry name" value="6-phosphogluconate dehydrogenase C-terminal domain-like"/>
    <property type="match status" value="1"/>
</dbReference>
<dbReference type="InterPro" id="IPR029036">
    <property type="entry name" value="P5CR_dimer"/>
</dbReference>
<keyword evidence="2 5" id="KW-0641">Proline biosynthesis</keyword>
<reference evidence="11" key="2">
    <citation type="submission" date="2023-06" db="EMBL/GenBank/DDBJ databases">
        <title>Identification and characterization of horizontal gene transfer across gut microbiota members of farm animals based on homology search.</title>
        <authorList>
            <person name="Zeman M."/>
            <person name="Kubasova T."/>
            <person name="Jahodarova E."/>
            <person name="Nykrynova M."/>
            <person name="Rychlik I."/>
        </authorList>
    </citation>
    <scope>NUCLEOTIDE SEQUENCE [LARGE SCALE GENOMIC DNA]</scope>
    <source>
        <strain evidence="11">ET39</strain>
    </source>
</reference>
<dbReference type="InterPro" id="IPR000304">
    <property type="entry name" value="Pyrroline-COOH_reductase"/>
</dbReference>
<keyword evidence="11" id="KW-1185">Reference proteome</keyword>
<evidence type="ECO:0000256" key="6">
    <source>
        <dbReference type="NCBIfam" id="TIGR00112"/>
    </source>
</evidence>
<dbReference type="InterPro" id="IPR008927">
    <property type="entry name" value="6-PGluconate_DH-like_C_sf"/>
</dbReference>
<comment type="function">
    <text evidence="5">Catalyzes the reduction of 1-pyrroline-5-carboxylate (PCA) to L-proline.</text>
</comment>
<accession>A0ABT7UD88</accession>
<name>A0ABT7UD88_9FIRM</name>
<evidence type="ECO:0000256" key="4">
    <source>
        <dbReference type="ARBA" id="ARBA00023002"/>
    </source>
</evidence>
<dbReference type="EMBL" id="JAUDCG010000034">
    <property type="protein sequence ID" value="MDM8157593.1"/>
    <property type="molecule type" value="Genomic_DNA"/>
</dbReference>
<dbReference type="PIRSF" id="PIRSF000193">
    <property type="entry name" value="Pyrrol-5-carb_rd"/>
    <property type="match status" value="1"/>
</dbReference>
<dbReference type="RefSeq" id="WP_289608038.1">
    <property type="nucleotide sequence ID" value="NZ_JAUDCG010000034.1"/>
</dbReference>
<gene>
    <name evidence="5 10" type="primary">proC</name>
    <name evidence="10" type="ORF">QUV96_08080</name>
</gene>
<comment type="subcellular location">
    <subcellularLocation>
        <location evidence="5">Cytoplasm</location>
    </subcellularLocation>
</comment>
<evidence type="ECO:0000256" key="2">
    <source>
        <dbReference type="ARBA" id="ARBA00022650"/>
    </source>
</evidence>